<sequence length="106" mass="12489">MEEYYGWVKRHVFSQFIGDTYPFGFTSANKFLIQDQFSRLVLYDPVTEEAQILKNDFSFPECEAGKLVEYIDSLVWVAPAKRIETERSQVWKLNFHFVAYCVVTSE</sequence>
<comment type="caution">
    <text evidence="1">The sequence shown here is derived from an EMBL/GenBank/DDBJ whole genome shotgun (WGS) entry which is preliminary data.</text>
</comment>
<proteinExistence type="predicted"/>
<organism evidence="1 2">
    <name type="scientific">Lactuca sativa</name>
    <name type="common">Garden lettuce</name>
    <dbReference type="NCBI Taxonomy" id="4236"/>
    <lineage>
        <taxon>Eukaryota</taxon>
        <taxon>Viridiplantae</taxon>
        <taxon>Streptophyta</taxon>
        <taxon>Embryophyta</taxon>
        <taxon>Tracheophyta</taxon>
        <taxon>Spermatophyta</taxon>
        <taxon>Magnoliopsida</taxon>
        <taxon>eudicotyledons</taxon>
        <taxon>Gunneridae</taxon>
        <taxon>Pentapetalae</taxon>
        <taxon>asterids</taxon>
        <taxon>campanulids</taxon>
        <taxon>Asterales</taxon>
        <taxon>Asteraceae</taxon>
        <taxon>Cichorioideae</taxon>
        <taxon>Cichorieae</taxon>
        <taxon>Lactucinae</taxon>
        <taxon>Lactuca</taxon>
    </lineage>
</organism>
<keyword evidence="2" id="KW-1185">Reference proteome</keyword>
<dbReference type="Proteomes" id="UP000235145">
    <property type="component" value="Unassembled WGS sequence"/>
</dbReference>
<evidence type="ECO:0000313" key="1">
    <source>
        <dbReference type="EMBL" id="KAJ0202620.1"/>
    </source>
</evidence>
<dbReference type="EMBL" id="NBSK02000005">
    <property type="protein sequence ID" value="KAJ0202620.1"/>
    <property type="molecule type" value="Genomic_DNA"/>
</dbReference>
<dbReference type="AlphaFoldDB" id="A0A9R1VD90"/>
<reference evidence="1 2" key="1">
    <citation type="journal article" date="2017" name="Nat. Commun.">
        <title>Genome assembly with in vitro proximity ligation data and whole-genome triplication in lettuce.</title>
        <authorList>
            <person name="Reyes-Chin-Wo S."/>
            <person name="Wang Z."/>
            <person name="Yang X."/>
            <person name="Kozik A."/>
            <person name="Arikit S."/>
            <person name="Song C."/>
            <person name="Xia L."/>
            <person name="Froenicke L."/>
            <person name="Lavelle D.O."/>
            <person name="Truco M.J."/>
            <person name="Xia R."/>
            <person name="Zhu S."/>
            <person name="Xu C."/>
            <person name="Xu H."/>
            <person name="Xu X."/>
            <person name="Cox K."/>
            <person name="Korf I."/>
            <person name="Meyers B.C."/>
            <person name="Michelmore R.W."/>
        </authorList>
    </citation>
    <scope>NUCLEOTIDE SEQUENCE [LARGE SCALE GENOMIC DNA]</scope>
    <source>
        <strain evidence="2">cv. Salinas</strain>
        <tissue evidence="1">Seedlings</tissue>
    </source>
</reference>
<accession>A0A9R1VD90</accession>
<gene>
    <name evidence="1" type="ORF">LSAT_V11C500278700</name>
</gene>
<name>A0A9R1VD90_LACSA</name>
<protein>
    <submittedName>
        <fullName evidence="1">Uncharacterized protein</fullName>
    </submittedName>
</protein>
<evidence type="ECO:0000313" key="2">
    <source>
        <dbReference type="Proteomes" id="UP000235145"/>
    </source>
</evidence>